<sequence length="22" mass="2501">MPVHTHLGIIHAKGENHLRILN</sequence>
<reference evidence="1" key="1">
    <citation type="submission" date="2016-08" db="EMBL/GenBank/DDBJ databases">
        <authorList>
            <person name="Seilhamer J.J."/>
        </authorList>
    </citation>
    <scope>NUCLEOTIDE SEQUENCE</scope>
    <source>
        <strain evidence="1">86-1</strain>
    </source>
</reference>
<dbReference type="AlphaFoldDB" id="A0A212KYQ7"/>
<dbReference type="EMBL" id="FMJC01000001">
    <property type="protein sequence ID" value="SCM70259.1"/>
    <property type="molecule type" value="Genomic_DNA"/>
</dbReference>
<protein>
    <submittedName>
        <fullName evidence="1">Uncharacterized protein</fullName>
    </submittedName>
</protein>
<organism evidence="1">
    <name type="scientific">uncultured Desulfovibrio sp</name>
    <dbReference type="NCBI Taxonomy" id="167968"/>
    <lineage>
        <taxon>Bacteria</taxon>
        <taxon>Pseudomonadati</taxon>
        <taxon>Thermodesulfobacteriota</taxon>
        <taxon>Desulfovibrionia</taxon>
        <taxon>Desulfovibrionales</taxon>
        <taxon>Desulfovibrionaceae</taxon>
        <taxon>Desulfovibrio</taxon>
        <taxon>environmental samples</taxon>
    </lineage>
</organism>
<name>A0A212KYQ7_9BACT</name>
<proteinExistence type="predicted"/>
<accession>A0A212KYQ7</accession>
<gene>
    <name evidence="1" type="ORF">KL86DES1_10294</name>
</gene>
<evidence type="ECO:0000313" key="1">
    <source>
        <dbReference type="EMBL" id="SCM70259.1"/>
    </source>
</evidence>